<dbReference type="SUPFAM" id="SSF48452">
    <property type="entry name" value="TPR-like"/>
    <property type="match status" value="1"/>
</dbReference>
<keyword evidence="3" id="KW-0805">Transcription regulation</keyword>
<evidence type="ECO:0000256" key="1">
    <source>
        <dbReference type="ARBA" id="ARBA00005820"/>
    </source>
</evidence>
<dbReference type="InterPro" id="IPR011006">
    <property type="entry name" value="CheY-like_superfamily"/>
</dbReference>
<dbReference type="SMART" id="SM01043">
    <property type="entry name" value="BTAD"/>
    <property type="match status" value="1"/>
</dbReference>
<keyword evidence="6" id="KW-0597">Phosphoprotein</keyword>
<dbReference type="Gene3D" id="3.40.50.2300">
    <property type="match status" value="1"/>
</dbReference>
<dbReference type="SMART" id="SM00862">
    <property type="entry name" value="Trans_reg_C"/>
    <property type="match status" value="1"/>
</dbReference>
<accession>A0A916ZFR9</accession>
<dbReference type="Gene3D" id="1.25.40.10">
    <property type="entry name" value="Tetratricopeptide repeat domain"/>
    <property type="match status" value="1"/>
</dbReference>
<dbReference type="InterPro" id="IPR001867">
    <property type="entry name" value="OmpR/PhoB-type_DNA-bd"/>
</dbReference>
<dbReference type="SUPFAM" id="SSF46894">
    <property type="entry name" value="C-terminal effector domain of the bipartite response regulators"/>
    <property type="match status" value="1"/>
</dbReference>
<feature type="modified residue" description="4-aspartylphosphate" evidence="6">
    <location>
        <position position="53"/>
    </location>
</feature>
<dbReference type="InterPro" id="IPR016032">
    <property type="entry name" value="Sig_transdc_resp-reg_C-effctor"/>
</dbReference>
<keyword evidence="4 8" id="KW-0238">DNA-binding</keyword>
<reference evidence="8" key="1">
    <citation type="journal article" date="2014" name="Int. J. Syst. Evol. Microbiol.">
        <title>Complete genome sequence of Corynebacterium casei LMG S-19264T (=DSM 44701T), isolated from a smear-ripened cheese.</title>
        <authorList>
            <consortium name="US DOE Joint Genome Institute (JGI-PGF)"/>
            <person name="Walter F."/>
            <person name="Albersmeier A."/>
            <person name="Kalinowski J."/>
            <person name="Ruckert C."/>
        </authorList>
    </citation>
    <scope>NUCLEOTIDE SEQUENCE</scope>
    <source>
        <strain evidence="8">CGMCC 1.15178</strain>
    </source>
</reference>
<comment type="caution">
    <text evidence="8">The sequence shown here is derived from an EMBL/GenBank/DDBJ whole genome shotgun (WGS) entry which is preliminary data.</text>
</comment>
<dbReference type="PANTHER" id="PTHR35807">
    <property type="entry name" value="TRANSCRIPTIONAL REGULATOR REDD-RELATED"/>
    <property type="match status" value="1"/>
</dbReference>
<dbReference type="Proteomes" id="UP000612456">
    <property type="component" value="Unassembled WGS sequence"/>
</dbReference>
<proteinExistence type="inferred from homology"/>
<dbReference type="GO" id="GO:0000160">
    <property type="term" value="P:phosphorelay signal transduction system"/>
    <property type="evidence" value="ECO:0007669"/>
    <property type="project" value="UniProtKB-KW"/>
</dbReference>
<dbReference type="PANTHER" id="PTHR35807:SF2">
    <property type="entry name" value="TRANSCRIPTIONAL ACTIVATOR DOMAIN"/>
    <property type="match status" value="1"/>
</dbReference>
<evidence type="ECO:0000256" key="6">
    <source>
        <dbReference type="PROSITE-ProRule" id="PRU00169"/>
    </source>
</evidence>
<dbReference type="GO" id="GO:0006355">
    <property type="term" value="P:regulation of DNA-templated transcription"/>
    <property type="evidence" value="ECO:0007669"/>
    <property type="project" value="InterPro"/>
</dbReference>
<comment type="similarity">
    <text evidence="1">Belongs to the AfsR/DnrI/RedD regulatory family.</text>
</comment>
<evidence type="ECO:0000313" key="8">
    <source>
        <dbReference type="EMBL" id="GGD94865.1"/>
    </source>
</evidence>
<evidence type="ECO:0000313" key="9">
    <source>
        <dbReference type="Proteomes" id="UP000612456"/>
    </source>
</evidence>
<dbReference type="SMART" id="SM00448">
    <property type="entry name" value="REC"/>
    <property type="match status" value="1"/>
</dbReference>
<dbReference type="GO" id="GO:0003677">
    <property type="term" value="F:DNA binding"/>
    <property type="evidence" value="ECO:0007669"/>
    <property type="project" value="UniProtKB-KW"/>
</dbReference>
<dbReference type="InterPro" id="IPR051677">
    <property type="entry name" value="AfsR-DnrI-RedD_regulator"/>
</dbReference>
<reference evidence="8" key="2">
    <citation type="submission" date="2020-09" db="EMBL/GenBank/DDBJ databases">
        <authorList>
            <person name="Sun Q."/>
            <person name="Zhou Y."/>
        </authorList>
    </citation>
    <scope>NUCLEOTIDE SEQUENCE</scope>
    <source>
        <strain evidence="8">CGMCC 1.15178</strain>
    </source>
</reference>
<protein>
    <submittedName>
        <fullName evidence="8">DNA-binding response regulator</fullName>
    </submittedName>
</protein>
<keyword evidence="9" id="KW-1185">Reference proteome</keyword>
<sequence>MRVIVIDDEKAMHIVMNRLLSEISGVVVVGCYQNAAQALEQIRQEAIDLVFIDIMIGQDHGLEVARRLRSTHSEVDIVFVTSHKEFAIDSFDSYPLDYMIKPVSKSRLEQTVMRAAARIREKSTIAGSPTGKLMVRAIGGFEVRSEQVGLAKWISKKSMELFAYLLIHRGRPVSKSRILEHLYSDMPQKNAATYVNTNIYQLRKTLHALGHKNIIVHSQDQYWLLLDHIEIDFVQFEDQVAQFTTIESDQIEEALACEQLYTGELFEDRSYEWSITEQIRLHRLYSRFAKQLSRCLLTHRRVEQAILIIKKLLLSDEWDEEANLYLLQAYRELKDHVSFTQHYAYISNLYQQELSVPLAAEFSEMYEYFINKCKKTP</sequence>
<dbReference type="InterPro" id="IPR011990">
    <property type="entry name" value="TPR-like_helical_dom_sf"/>
</dbReference>
<evidence type="ECO:0000256" key="4">
    <source>
        <dbReference type="ARBA" id="ARBA00023125"/>
    </source>
</evidence>
<dbReference type="EMBL" id="BMHP01000007">
    <property type="protein sequence ID" value="GGD94865.1"/>
    <property type="molecule type" value="Genomic_DNA"/>
</dbReference>
<name>A0A916ZFR9_9BACL</name>
<evidence type="ECO:0000256" key="5">
    <source>
        <dbReference type="ARBA" id="ARBA00023163"/>
    </source>
</evidence>
<evidence type="ECO:0000256" key="2">
    <source>
        <dbReference type="ARBA" id="ARBA00023012"/>
    </source>
</evidence>
<dbReference type="Pfam" id="PF03704">
    <property type="entry name" value="BTAD"/>
    <property type="match status" value="1"/>
</dbReference>
<feature type="domain" description="Response regulatory" evidence="7">
    <location>
        <begin position="2"/>
        <end position="116"/>
    </location>
</feature>
<dbReference type="PROSITE" id="PS50110">
    <property type="entry name" value="RESPONSE_REGULATORY"/>
    <property type="match status" value="1"/>
</dbReference>
<dbReference type="InterPro" id="IPR005158">
    <property type="entry name" value="BTAD"/>
</dbReference>
<evidence type="ECO:0000259" key="7">
    <source>
        <dbReference type="PROSITE" id="PS50110"/>
    </source>
</evidence>
<dbReference type="Gene3D" id="1.10.10.10">
    <property type="entry name" value="Winged helix-like DNA-binding domain superfamily/Winged helix DNA-binding domain"/>
    <property type="match status" value="1"/>
</dbReference>
<dbReference type="InterPro" id="IPR001789">
    <property type="entry name" value="Sig_transdc_resp-reg_receiver"/>
</dbReference>
<dbReference type="InterPro" id="IPR036388">
    <property type="entry name" value="WH-like_DNA-bd_sf"/>
</dbReference>
<dbReference type="Pfam" id="PF00072">
    <property type="entry name" value="Response_reg"/>
    <property type="match status" value="1"/>
</dbReference>
<organism evidence="8 9">
    <name type="scientific">Paenibacillus nasutitermitis</name>
    <dbReference type="NCBI Taxonomy" id="1652958"/>
    <lineage>
        <taxon>Bacteria</taxon>
        <taxon>Bacillati</taxon>
        <taxon>Bacillota</taxon>
        <taxon>Bacilli</taxon>
        <taxon>Bacillales</taxon>
        <taxon>Paenibacillaceae</taxon>
        <taxon>Paenibacillus</taxon>
    </lineage>
</organism>
<gene>
    <name evidence="8" type="ORF">GCM10010911_61930</name>
</gene>
<keyword evidence="2" id="KW-0902">Two-component regulatory system</keyword>
<dbReference type="SUPFAM" id="SSF52172">
    <property type="entry name" value="CheY-like"/>
    <property type="match status" value="1"/>
</dbReference>
<dbReference type="Pfam" id="PF00486">
    <property type="entry name" value="Trans_reg_C"/>
    <property type="match status" value="1"/>
</dbReference>
<keyword evidence="5" id="KW-0804">Transcription</keyword>
<evidence type="ECO:0000256" key="3">
    <source>
        <dbReference type="ARBA" id="ARBA00023015"/>
    </source>
</evidence>
<dbReference type="AlphaFoldDB" id="A0A916ZFR9"/>